<evidence type="ECO:0000313" key="2">
    <source>
        <dbReference type="Proteomes" id="UP000663874"/>
    </source>
</evidence>
<dbReference type="AlphaFoldDB" id="A0A819IYE7"/>
<gene>
    <name evidence="1" type="ORF">FNK824_LOCUS21605</name>
</gene>
<comment type="caution">
    <text evidence="1">The sequence shown here is derived from an EMBL/GenBank/DDBJ whole genome shotgun (WGS) entry which is preliminary data.</text>
</comment>
<proteinExistence type="predicted"/>
<organism evidence="1 2">
    <name type="scientific">Rotaria sordida</name>
    <dbReference type="NCBI Taxonomy" id="392033"/>
    <lineage>
        <taxon>Eukaryota</taxon>
        <taxon>Metazoa</taxon>
        <taxon>Spiralia</taxon>
        <taxon>Gnathifera</taxon>
        <taxon>Rotifera</taxon>
        <taxon>Eurotatoria</taxon>
        <taxon>Bdelloidea</taxon>
        <taxon>Philodinida</taxon>
        <taxon>Philodinidae</taxon>
        <taxon>Rotaria</taxon>
    </lineage>
</organism>
<evidence type="ECO:0000313" key="1">
    <source>
        <dbReference type="EMBL" id="CAF3920758.1"/>
    </source>
</evidence>
<dbReference type="EMBL" id="CAJOBE010004192">
    <property type="protein sequence ID" value="CAF3920758.1"/>
    <property type="molecule type" value="Genomic_DNA"/>
</dbReference>
<protein>
    <submittedName>
        <fullName evidence="1">Uncharacterized protein</fullName>
    </submittedName>
</protein>
<name>A0A819IYE7_9BILA</name>
<reference evidence="1" key="1">
    <citation type="submission" date="2021-02" db="EMBL/GenBank/DDBJ databases">
        <authorList>
            <person name="Nowell W R."/>
        </authorList>
    </citation>
    <scope>NUCLEOTIDE SEQUENCE</scope>
</reference>
<accession>A0A819IYE7</accession>
<dbReference type="Proteomes" id="UP000663874">
    <property type="component" value="Unassembled WGS sequence"/>
</dbReference>
<sequence length="225" mass="26548">MPRNKISDIIEGRILQLLHQGYAQPQIVNILKLDGMHVSQPTVSNVKRKIGRQRNSESKIKIFRKKPSQITSIIKKVIKKIDVEDPPTQRAIAKSVHVSQSTVSNIIKNSGFILRKKQKVQKSTSSNIMKRRQRSHQLYCQLARRRYKRFITTDEAWFYLDTTNGRRKVLKPFLTRDVPRLFPKTRKIKWFFSSRFEEWMPNSPGAAPMDYSIWEYLKQQLNKTH</sequence>